<evidence type="ECO:0000313" key="1">
    <source>
        <dbReference type="EMBL" id="QTE21458.1"/>
    </source>
</evidence>
<accession>A0A975CKQ4</accession>
<dbReference type="EMBL" id="CP071869">
    <property type="protein sequence ID" value="QTE21458.1"/>
    <property type="molecule type" value="Genomic_DNA"/>
</dbReference>
<evidence type="ECO:0000313" key="2">
    <source>
        <dbReference type="Proteomes" id="UP000663920"/>
    </source>
</evidence>
<sequence>MKVRIALFFTFLFLGIIAAPTIIILMDKNQDISVFLALDEEEETTGCSTSEGLKVYAPFNTTLFLREIIQKKENLAYNTTNYISQYPIILIQPPEILS</sequence>
<dbReference type="Proteomes" id="UP000663920">
    <property type="component" value="Chromosome"/>
</dbReference>
<dbReference type="AlphaFoldDB" id="A0A975CKQ4"/>
<dbReference type="KEGG" id="pcea:J3359_11555"/>
<proteinExistence type="predicted"/>
<dbReference type="RefSeq" id="WP_208077016.1">
    <property type="nucleotide sequence ID" value="NZ_CP071869.1"/>
</dbReference>
<keyword evidence="2" id="KW-1185">Reference proteome</keyword>
<name>A0A975CKQ4_9FLAO</name>
<organism evidence="1 2">
    <name type="scientific">Polaribacter cellanae</name>
    <dbReference type="NCBI Taxonomy" id="2818493"/>
    <lineage>
        <taxon>Bacteria</taxon>
        <taxon>Pseudomonadati</taxon>
        <taxon>Bacteroidota</taxon>
        <taxon>Flavobacteriia</taxon>
        <taxon>Flavobacteriales</taxon>
        <taxon>Flavobacteriaceae</taxon>
    </lineage>
</organism>
<gene>
    <name evidence="1" type="ORF">J3359_11555</name>
</gene>
<reference evidence="1 2" key="1">
    <citation type="submission" date="2021-03" db="EMBL/GenBank/DDBJ databases">
        <title>Complete genome of Polaribacter_sp.SM13.</title>
        <authorList>
            <person name="Jeong S.W."/>
            <person name="Bae J.W."/>
        </authorList>
    </citation>
    <scope>NUCLEOTIDE SEQUENCE [LARGE SCALE GENOMIC DNA]</scope>
    <source>
        <strain evidence="1 2">SM13</strain>
    </source>
</reference>
<protein>
    <submittedName>
        <fullName evidence="1">Uncharacterized protein</fullName>
    </submittedName>
</protein>